<keyword evidence="3" id="KW-0472">Membrane</keyword>
<dbReference type="InterPro" id="IPR036138">
    <property type="entry name" value="PBP_dimer_sf"/>
</dbReference>
<dbReference type="SUPFAM" id="SSF56601">
    <property type="entry name" value="beta-lactamase/transpeptidase-like"/>
    <property type="match status" value="1"/>
</dbReference>
<evidence type="ECO:0000259" key="4">
    <source>
        <dbReference type="PROSITE" id="PS51178"/>
    </source>
</evidence>
<sequence>MSIQFVQGDKYRKLADKRLIKDVVIPANRGNVYSVGGNLLATSIPKYDIRIDALTPSAETFEEYLKPLSDSLAAYSGKSSSYYQKQIRKARAYKNRYHLLARNIGYSDYLRIRNFPLLNLGAYKGGLIVEQTTKREYPMGGVAHRSIGYERFDDKGNVTRAGIDGAFGDKYLRGKDGKRLKQSIGKGQWKPIADYNQVEPKDGYDVYTTISTNIQDIAHNSLLQQLEYYEAEHGCVVVMEVATGEIRAISNLGRTSKGTYYEKLNYAVGESHEPGSTFKTMALMAALEDKIVDTATVIDTKKGRKHFYGRTITDSKHGGYGKISVARALEVSSNIGIATIIDEGYSKQPEKFINRLKAWKLNEVLGVSILGEGKPVIPEPGHKIWSKNALPSMAYGYNMELTPLQTLAFYNAIANNGVLVKPRFIKEVRELNKEVEVFDREVINEKICSDKTLKEIQEILKNVVERGTGKSLYSPYFSMAGKTGTAKSEYWMSDWEDKPRYVSSFAGYFPADNPKYSCIVVIHKPSIKKGYYGADVSGPVFKRVAQKIFTDTPIIDEVKSLEVNNDDVSKEFDGYYETAQTYRTIMPNVTGLPLMDAITLLENMQVDVKVKVLGNGVVTSQSVDKGVKLKDKQTVVLKAS</sequence>
<dbReference type="InterPro" id="IPR005311">
    <property type="entry name" value="PBP_dimer"/>
</dbReference>
<name>A0ABP7GVE4_9FLAO</name>
<dbReference type="SUPFAM" id="SSF54184">
    <property type="entry name" value="Penicillin-binding protein 2x (pbp-2x), c-terminal domain"/>
    <property type="match status" value="1"/>
</dbReference>
<gene>
    <name evidence="5" type="ORF">GCM10022271_01790</name>
</gene>
<keyword evidence="2" id="KW-0121">Carboxypeptidase</keyword>
<dbReference type="InterPro" id="IPR012338">
    <property type="entry name" value="Beta-lactam/transpept-like"/>
</dbReference>
<dbReference type="Gene3D" id="3.30.450.330">
    <property type="match status" value="1"/>
</dbReference>
<dbReference type="Pfam" id="PF00905">
    <property type="entry name" value="Transpeptidase"/>
    <property type="match status" value="1"/>
</dbReference>
<evidence type="ECO:0000256" key="2">
    <source>
        <dbReference type="ARBA" id="ARBA00022645"/>
    </source>
</evidence>
<dbReference type="PANTHER" id="PTHR30627:SF1">
    <property type="entry name" value="PEPTIDOGLYCAN D,D-TRANSPEPTIDASE FTSI"/>
    <property type="match status" value="1"/>
</dbReference>
<dbReference type="InterPro" id="IPR050515">
    <property type="entry name" value="Beta-lactam/transpept"/>
</dbReference>
<dbReference type="CDD" id="cd06575">
    <property type="entry name" value="PASTA_Pbp2x-like_2"/>
    <property type="match status" value="1"/>
</dbReference>
<dbReference type="InterPro" id="IPR005543">
    <property type="entry name" value="PASTA_dom"/>
</dbReference>
<dbReference type="Gene3D" id="3.40.710.10">
    <property type="entry name" value="DD-peptidase/beta-lactamase superfamily"/>
    <property type="match status" value="1"/>
</dbReference>
<accession>A0ABP7GVE4</accession>
<keyword evidence="2" id="KW-0378">Hydrolase</keyword>
<dbReference type="Pfam" id="PF03793">
    <property type="entry name" value="PASTA"/>
    <property type="match status" value="1"/>
</dbReference>
<comment type="caution">
    <text evidence="5">The sequence shown here is derived from an EMBL/GenBank/DDBJ whole genome shotgun (WGS) entry which is preliminary data.</text>
</comment>
<dbReference type="PROSITE" id="PS51178">
    <property type="entry name" value="PASTA"/>
    <property type="match status" value="1"/>
</dbReference>
<keyword evidence="6" id="KW-1185">Reference proteome</keyword>
<organism evidence="5 6">
    <name type="scientific">Corallibacter vietnamensis</name>
    <dbReference type="NCBI Taxonomy" id="904130"/>
    <lineage>
        <taxon>Bacteria</taxon>
        <taxon>Pseudomonadati</taxon>
        <taxon>Bacteroidota</taxon>
        <taxon>Flavobacteriia</taxon>
        <taxon>Flavobacteriales</taxon>
        <taxon>Flavobacteriaceae</taxon>
        <taxon>Corallibacter</taxon>
    </lineage>
</organism>
<dbReference type="InterPro" id="IPR001460">
    <property type="entry name" value="PCN-bd_Tpept"/>
</dbReference>
<dbReference type="Gene3D" id="3.90.1310.10">
    <property type="entry name" value="Penicillin-binding protein 2a (Domain 2)"/>
    <property type="match status" value="1"/>
</dbReference>
<comment type="subcellular location">
    <subcellularLocation>
        <location evidence="1">Membrane</location>
    </subcellularLocation>
</comment>
<dbReference type="SUPFAM" id="SSF56519">
    <property type="entry name" value="Penicillin binding protein dimerisation domain"/>
    <property type="match status" value="1"/>
</dbReference>
<dbReference type="PANTHER" id="PTHR30627">
    <property type="entry name" value="PEPTIDOGLYCAN D,D-TRANSPEPTIDASE"/>
    <property type="match status" value="1"/>
</dbReference>
<evidence type="ECO:0000313" key="5">
    <source>
        <dbReference type="EMBL" id="GAA3773380.1"/>
    </source>
</evidence>
<feature type="domain" description="PASTA" evidence="4">
    <location>
        <begin position="580"/>
        <end position="640"/>
    </location>
</feature>
<keyword evidence="2" id="KW-0645">Protease</keyword>
<evidence type="ECO:0000313" key="6">
    <source>
        <dbReference type="Proteomes" id="UP001501456"/>
    </source>
</evidence>
<dbReference type="EMBL" id="BAABBI010000001">
    <property type="protein sequence ID" value="GAA3773380.1"/>
    <property type="molecule type" value="Genomic_DNA"/>
</dbReference>
<protein>
    <submittedName>
        <fullName evidence="5">Penicillin-binding protein</fullName>
    </submittedName>
</protein>
<dbReference type="Proteomes" id="UP001501456">
    <property type="component" value="Unassembled WGS sequence"/>
</dbReference>
<reference evidence="6" key="1">
    <citation type="journal article" date="2019" name="Int. J. Syst. Evol. Microbiol.">
        <title>The Global Catalogue of Microorganisms (GCM) 10K type strain sequencing project: providing services to taxonomists for standard genome sequencing and annotation.</title>
        <authorList>
            <consortium name="The Broad Institute Genomics Platform"/>
            <consortium name="The Broad Institute Genome Sequencing Center for Infectious Disease"/>
            <person name="Wu L."/>
            <person name="Ma J."/>
        </authorList>
    </citation>
    <scope>NUCLEOTIDE SEQUENCE [LARGE SCALE GENOMIC DNA]</scope>
    <source>
        <strain evidence="6">JCM 17525</strain>
    </source>
</reference>
<proteinExistence type="predicted"/>
<evidence type="ECO:0000256" key="3">
    <source>
        <dbReference type="ARBA" id="ARBA00023136"/>
    </source>
</evidence>
<evidence type="ECO:0000256" key="1">
    <source>
        <dbReference type="ARBA" id="ARBA00004370"/>
    </source>
</evidence>
<dbReference type="Pfam" id="PF03717">
    <property type="entry name" value="PBP_dimer"/>
    <property type="match status" value="1"/>
</dbReference>